<dbReference type="AlphaFoldDB" id="A0A5E7GRC1"/>
<dbReference type="Gene3D" id="3.10.510.10">
    <property type="entry name" value="NE1680-like"/>
    <property type="match status" value="1"/>
</dbReference>
<reference evidence="1 2" key="1">
    <citation type="submission" date="2019-09" db="EMBL/GenBank/DDBJ databases">
        <authorList>
            <person name="Chandra G."/>
            <person name="Truman W A."/>
        </authorList>
    </citation>
    <scope>NUCLEOTIDE SEQUENCE [LARGE SCALE GENOMIC DNA]</scope>
    <source>
        <strain evidence="1">PS880</strain>
    </source>
</reference>
<protein>
    <recommendedName>
        <fullName evidence="3">DUF2024 domain-containing protein</fullName>
    </recommendedName>
</protein>
<evidence type="ECO:0000313" key="1">
    <source>
        <dbReference type="EMBL" id="VVO54138.1"/>
    </source>
</evidence>
<dbReference type="Proteomes" id="UP000375525">
    <property type="component" value="Unassembled WGS sequence"/>
</dbReference>
<name>A0A5E7GRC1_PSEFL</name>
<proteinExistence type="predicted"/>
<dbReference type="InterPro" id="IPR018592">
    <property type="entry name" value="DUF2024"/>
</dbReference>
<organism evidence="1 2">
    <name type="scientific">Pseudomonas fluorescens</name>
    <dbReference type="NCBI Taxonomy" id="294"/>
    <lineage>
        <taxon>Bacteria</taxon>
        <taxon>Pseudomonadati</taxon>
        <taxon>Pseudomonadota</taxon>
        <taxon>Gammaproteobacteria</taxon>
        <taxon>Pseudomonadales</taxon>
        <taxon>Pseudomonadaceae</taxon>
        <taxon>Pseudomonas</taxon>
    </lineage>
</organism>
<accession>A0A5E7GRC1</accession>
<sequence>MMKVNVFDTHVRTRDGRYLHFDVLTAGNDQTLATQYARDWMSQRGVQDADIEQSRCQFCHSEPAQPEVAAAISNQGYFIIALQGC</sequence>
<dbReference type="EMBL" id="CABVIH010000002">
    <property type="protein sequence ID" value="VVO54138.1"/>
    <property type="molecule type" value="Genomic_DNA"/>
</dbReference>
<dbReference type="Pfam" id="PF09630">
    <property type="entry name" value="DUF2024"/>
    <property type="match status" value="1"/>
</dbReference>
<gene>
    <name evidence="1" type="ORF">PS880_00454</name>
</gene>
<dbReference type="SUPFAM" id="SSF160766">
    <property type="entry name" value="NE1680-like"/>
    <property type="match status" value="1"/>
</dbReference>
<dbReference type="InterPro" id="IPR023122">
    <property type="entry name" value="NE1680-like_sf"/>
</dbReference>
<evidence type="ECO:0000313" key="2">
    <source>
        <dbReference type="Proteomes" id="UP000375525"/>
    </source>
</evidence>
<evidence type="ECO:0008006" key="3">
    <source>
        <dbReference type="Google" id="ProtNLM"/>
    </source>
</evidence>